<feature type="modified residue" description="4-aspartylphosphate" evidence="2">
    <location>
        <position position="54"/>
    </location>
</feature>
<dbReference type="Pfam" id="PF00072">
    <property type="entry name" value="Response_reg"/>
    <property type="match status" value="1"/>
</dbReference>
<dbReference type="SUPFAM" id="SSF52172">
    <property type="entry name" value="CheY-like"/>
    <property type="match status" value="1"/>
</dbReference>
<organism evidence="4 5">
    <name type="scientific">Paraburkholderia phenazinium</name>
    <dbReference type="NCBI Taxonomy" id="60549"/>
    <lineage>
        <taxon>Bacteria</taxon>
        <taxon>Pseudomonadati</taxon>
        <taxon>Pseudomonadota</taxon>
        <taxon>Betaproteobacteria</taxon>
        <taxon>Burkholderiales</taxon>
        <taxon>Burkholderiaceae</taxon>
        <taxon>Paraburkholderia</taxon>
    </lineage>
</organism>
<dbReference type="InterPro" id="IPR001789">
    <property type="entry name" value="Sig_transdc_resp-reg_receiver"/>
</dbReference>
<gene>
    <name evidence="4" type="ORF">SAMN05444168_4815</name>
</gene>
<dbReference type="InterPro" id="IPR011006">
    <property type="entry name" value="CheY-like_superfamily"/>
</dbReference>
<dbReference type="SMART" id="SM00448">
    <property type="entry name" value="REC"/>
    <property type="match status" value="1"/>
</dbReference>
<dbReference type="GO" id="GO:0003677">
    <property type="term" value="F:DNA binding"/>
    <property type="evidence" value="ECO:0007669"/>
    <property type="project" value="UniProtKB-KW"/>
</dbReference>
<evidence type="ECO:0000313" key="4">
    <source>
        <dbReference type="EMBL" id="SIO46531.1"/>
    </source>
</evidence>
<dbReference type="RefSeq" id="WP_074266869.1">
    <property type="nucleotide sequence ID" value="NZ_FSRM01000002.1"/>
</dbReference>
<evidence type="ECO:0000259" key="3">
    <source>
        <dbReference type="PROSITE" id="PS50110"/>
    </source>
</evidence>
<evidence type="ECO:0000313" key="5">
    <source>
        <dbReference type="Proteomes" id="UP000184693"/>
    </source>
</evidence>
<dbReference type="OrthoDB" id="9152510at2"/>
<dbReference type="PROSITE" id="PS50110">
    <property type="entry name" value="RESPONSE_REGULATORY"/>
    <property type="match status" value="1"/>
</dbReference>
<dbReference type="Gene3D" id="3.40.50.2300">
    <property type="match status" value="1"/>
</dbReference>
<accession>A0A1N6JQJ2</accession>
<evidence type="ECO:0000256" key="1">
    <source>
        <dbReference type="ARBA" id="ARBA00023125"/>
    </source>
</evidence>
<name>A0A1N6JQJ2_9BURK</name>
<dbReference type="InterPro" id="IPR039420">
    <property type="entry name" value="WalR-like"/>
</dbReference>
<proteinExistence type="predicted"/>
<keyword evidence="1" id="KW-0238">DNA-binding</keyword>
<sequence>MLKVFLVEDSSPVRLRLAALIKPIAEANVVGEAEDAGTALTGIANSGADLVIVDLRLAGSDGLDLVSHLSHGARKVITIVLTNYSTQAFRAASFAAGADYFFDKTSEFDLARDTIAHIARARSDHIIE</sequence>
<dbReference type="PANTHER" id="PTHR43214">
    <property type="entry name" value="TWO-COMPONENT RESPONSE REGULATOR"/>
    <property type="match status" value="1"/>
</dbReference>
<dbReference type="Proteomes" id="UP000184693">
    <property type="component" value="Unassembled WGS sequence"/>
</dbReference>
<keyword evidence="2" id="KW-0597">Phosphoprotein</keyword>
<protein>
    <submittedName>
        <fullName evidence="4">Response regulator receiver domain-containing protein</fullName>
    </submittedName>
</protein>
<feature type="domain" description="Response regulatory" evidence="3">
    <location>
        <begin position="3"/>
        <end position="119"/>
    </location>
</feature>
<reference evidence="4 5" key="1">
    <citation type="submission" date="2016-11" db="EMBL/GenBank/DDBJ databases">
        <authorList>
            <person name="Jaros S."/>
            <person name="Januszkiewicz K."/>
            <person name="Wedrychowicz H."/>
        </authorList>
    </citation>
    <scope>NUCLEOTIDE SEQUENCE [LARGE SCALE GENOMIC DNA]</scope>
    <source>
        <strain evidence="4 5">GAS86</strain>
    </source>
</reference>
<dbReference type="EMBL" id="FSRM01000002">
    <property type="protein sequence ID" value="SIO46531.1"/>
    <property type="molecule type" value="Genomic_DNA"/>
</dbReference>
<dbReference type="AlphaFoldDB" id="A0A1N6JQJ2"/>
<evidence type="ECO:0000256" key="2">
    <source>
        <dbReference type="PROSITE-ProRule" id="PRU00169"/>
    </source>
</evidence>
<dbReference type="GO" id="GO:0000160">
    <property type="term" value="P:phosphorelay signal transduction system"/>
    <property type="evidence" value="ECO:0007669"/>
    <property type="project" value="InterPro"/>
</dbReference>